<feature type="transmembrane region" description="Helical" evidence="8">
    <location>
        <begin position="281"/>
        <end position="307"/>
    </location>
</feature>
<evidence type="ECO:0000256" key="2">
    <source>
        <dbReference type="ARBA" id="ARBA00022448"/>
    </source>
</evidence>
<dbReference type="Pfam" id="PF07690">
    <property type="entry name" value="MFS_1"/>
    <property type="match status" value="1"/>
</dbReference>
<feature type="transmembrane region" description="Helical" evidence="8">
    <location>
        <begin position="419"/>
        <end position="439"/>
    </location>
</feature>
<feature type="transmembrane region" description="Helical" evidence="8">
    <location>
        <begin position="319"/>
        <end position="337"/>
    </location>
</feature>
<feature type="transmembrane region" description="Helical" evidence="8">
    <location>
        <begin position="216"/>
        <end position="237"/>
    </location>
</feature>
<evidence type="ECO:0000256" key="3">
    <source>
        <dbReference type="ARBA" id="ARBA00022692"/>
    </source>
</evidence>
<dbReference type="RefSeq" id="WP_344468811.1">
    <property type="nucleotide sequence ID" value="NZ_BAAANT010000049.1"/>
</dbReference>
<feature type="transmembrane region" description="Helical" evidence="8">
    <location>
        <begin position="445"/>
        <end position="465"/>
    </location>
</feature>
<feature type="region of interest" description="Disordered" evidence="7">
    <location>
        <begin position="1"/>
        <end position="22"/>
    </location>
</feature>
<evidence type="ECO:0000256" key="6">
    <source>
        <dbReference type="ARBA" id="ARBA00023251"/>
    </source>
</evidence>
<gene>
    <name evidence="10" type="ORF">GCM10009760_56530</name>
</gene>
<feature type="transmembrane region" description="Helical" evidence="8">
    <location>
        <begin position="243"/>
        <end position="261"/>
    </location>
</feature>
<name>A0ABN3A893_9ACTN</name>
<dbReference type="PANTHER" id="PTHR42718">
    <property type="entry name" value="MAJOR FACILITATOR SUPERFAMILY MULTIDRUG TRANSPORTER MFSC"/>
    <property type="match status" value="1"/>
</dbReference>
<keyword evidence="11" id="KW-1185">Reference proteome</keyword>
<dbReference type="PANTHER" id="PTHR42718:SF9">
    <property type="entry name" value="MAJOR FACILITATOR SUPERFAMILY MULTIDRUG TRANSPORTER MFSC"/>
    <property type="match status" value="1"/>
</dbReference>
<dbReference type="InterPro" id="IPR011701">
    <property type="entry name" value="MFS"/>
</dbReference>
<dbReference type="InterPro" id="IPR020846">
    <property type="entry name" value="MFS_dom"/>
</dbReference>
<evidence type="ECO:0000313" key="10">
    <source>
        <dbReference type="EMBL" id="GAA2156014.1"/>
    </source>
</evidence>
<evidence type="ECO:0000313" key="11">
    <source>
        <dbReference type="Proteomes" id="UP001422759"/>
    </source>
</evidence>
<reference evidence="10 11" key="1">
    <citation type="journal article" date="2019" name="Int. J. Syst. Evol. Microbiol.">
        <title>The Global Catalogue of Microorganisms (GCM) 10K type strain sequencing project: providing services to taxonomists for standard genome sequencing and annotation.</title>
        <authorList>
            <consortium name="The Broad Institute Genomics Platform"/>
            <consortium name="The Broad Institute Genome Sequencing Center for Infectious Disease"/>
            <person name="Wu L."/>
            <person name="Ma J."/>
        </authorList>
    </citation>
    <scope>NUCLEOTIDE SEQUENCE [LARGE SCALE GENOMIC DNA]</scope>
    <source>
        <strain evidence="10 11">JCM 14560</strain>
    </source>
</reference>
<evidence type="ECO:0000256" key="4">
    <source>
        <dbReference type="ARBA" id="ARBA00022989"/>
    </source>
</evidence>
<keyword evidence="3 8" id="KW-0812">Transmembrane</keyword>
<accession>A0ABN3A893</accession>
<dbReference type="Gene3D" id="1.20.1720.10">
    <property type="entry name" value="Multidrug resistance protein D"/>
    <property type="match status" value="1"/>
</dbReference>
<keyword evidence="2" id="KW-0813">Transport</keyword>
<evidence type="ECO:0000256" key="5">
    <source>
        <dbReference type="ARBA" id="ARBA00023136"/>
    </source>
</evidence>
<keyword evidence="4 8" id="KW-1133">Transmembrane helix</keyword>
<feature type="transmembrane region" description="Helical" evidence="8">
    <location>
        <begin position="121"/>
        <end position="143"/>
    </location>
</feature>
<keyword evidence="6" id="KW-0046">Antibiotic resistance</keyword>
<feature type="transmembrane region" description="Helical" evidence="8">
    <location>
        <begin position="373"/>
        <end position="398"/>
    </location>
</feature>
<comment type="subcellular location">
    <subcellularLocation>
        <location evidence="1">Cell membrane</location>
        <topology evidence="1">Multi-pass membrane protein</topology>
    </subcellularLocation>
</comment>
<feature type="transmembrane region" description="Helical" evidence="8">
    <location>
        <begin position="29"/>
        <end position="54"/>
    </location>
</feature>
<dbReference type="Proteomes" id="UP001422759">
    <property type="component" value="Unassembled WGS sequence"/>
</dbReference>
<proteinExistence type="predicted"/>
<feature type="domain" description="Major facilitator superfamily (MFS) profile" evidence="9">
    <location>
        <begin position="30"/>
        <end position="469"/>
    </location>
</feature>
<dbReference type="CDD" id="cd17321">
    <property type="entry name" value="MFS_MMR_MDR_like"/>
    <property type="match status" value="1"/>
</dbReference>
<dbReference type="SUPFAM" id="SSF103473">
    <property type="entry name" value="MFS general substrate transporter"/>
    <property type="match status" value="1"/>
</dbReference>
<feature type="transmembrane region" description="Helical" evidence="8">
    <location>
        <begin position="96"/>
        <end position="115"/>
    </location>
</feature>
<evidence type="ECO:0000259" key="9">
    <source>
        <dbReference type="PROSITE" id="PS50850"/>
    </source>
</evidence>
<keyword evidence="5 8" id="KW-0472">Membrane</keyword>
<sequence>MTSVSLGRKAAAPPEAAEPGPGAANRTGAVILASCLGFFLINLDATIVNVALPAIGLRLHASLSDLQWVVAAYTLAFAGLLLSGGTISDRIGATRLFGYGLLAFAVSSAACGFAPDVALLVAARVVQGAAAAAVLPSSLALLRQLLPDPAARTRALALWAAGGGAALSAGPIAGGFLTSLLGWQAIFFVNVPFGLLTVAGLSRAPRSVPRRTSFDLAGQVSAVVALTGFTFAVIEIAPRGVRSPMVLVPLLVSVAALLWFLRVESTVRSPMVDLRELRSRVFVSCLATGFALNFSFYGILFVFSLVFQQDRGWSPIRTGLSFLPMTALVLVSNILAGRLTRLVGSRYPMAGAQLLSACGFLGILATGSHGPTWLLIVATLPIGIGGGLASPPMMTALLESVPAERAGVVSGLLSSCRQAGGALGVTLFGLLISTTGFGLSTGLRLSAAAAGGLLVTAATASFLWIREAAPASDGSSDH</sequence>
<dbReference type="EMBL" id="BAAANT010000049">
    <property type="protein sequence ID" value="GAA2156014.1"/>
    <property type="molecule type" value="Genomic_DNA"/>
</dbReference>
<dbReference type="InterPro" id="IPR036259">
    <property type="entry name" value="MFS_trans_sf"/>
</dbReference>
<protein>
    <submittedName>
        <fullName evidence="10">MFS transporter</fullName>
    </submittedName>
</protein>
<evidence type="ECO:0000256" key="8">
    <source>
        <dbReference type="SAM" id="Phobius"/>
    </source>
</evidence>
<dbReference type="Gene3D" id="1.20.1250.20">
    <property type="entry name" value="MFS general substrate transporter like domains"/>
    <property type="match status" value="1"/>
</dbReference>
<feature type="transmembrane region" description="Helical" evidence="8">
    <location>
        <begin position="155"/>
        <end position="177"/>
    </location>
</feature>
<feature type="transmembrane region" description="Helical" evidence="8">
    <location>
        <begin position="183"/>
        <end position="204"/>
    </location>
</feature>
<evidence type="ECO:0000256" key="1">
    <source>
        <dbReference type="ARBA" id="ARBA00004651"/>
    </source>
</evidence>
<organism evidence="10 11">
    <name type="scientific">Kitasatospora kazusensis</name>
    <dbReference type="NCBI Taxonomy" id="407974"/>
    <lineage>
        <taxon>Bacteria</taxon>
        <taxon>Bacillati</taxon>
        <taxon>Actinomycetota</taxon>
        <taxon>Actinomycetes</taxon>
        <taxon>Kitasatosporales</taxon>
        <taxon>Streptomycetaceae</taxon>
        <taxon>Kitasatospora</taxon>
    </lineage>
</organism>
<feature type="compositionally biased region" description="Low complexity" evidence="7">
    <location>
        <begin position="10"/>
        <end position="22"/>
    </location>
</feature>
<evidence type="ECO:0000256" key="7">
    <source>
        <dbReference type="SAM" id="MobiDB-lite"/>
    </source>
</evidence>
<comment type="caution">
    <text evidence="10">The sequence shown here is derived from an EMBL/GenBank/DDBJ whole genome shotgun (WGS) entry which is preliminary data.</text>
</comment>
<dbReference type="PROSITE" id="PS50850">
    <property type="entry name" value="MFS"/>
    <property type="match status" value="1"/>
</dbReference>
<feature type="transmembrane region" description="Helical" evidence="8">
    <location>
        <begin position="349"/>
        <end position="367"/>
    </location>
</feature>
<feature type="transmembrane region" description="Helical" evidence="8">
    <location>
        <begin position="66"/>
        <end position="84"/>
    </location>
</feature>